<dbReference type="GeneID" id="10033172"/>
<name>E5QYM2_ARTGP</name>
<keyword evidence="2" id="KW-1185">Reference proteome</keyword>
<evidence type="ECO:0000313" key="1">
    <source>
        <dbReference type="EMBL" id="EFQ98885.1"/>
    </source>
</evidence>
<proteinExistence type="predicted"/>
<protein>
    <submittedName>
        <fullName evidence="1">Uncharacterized protein</fullName>
    </submittedName>
</protein>
<organism evidence="2">
    <name type="scientific">Arthroderma gypseum (strain ATCC MYA-4604 / CBS 118893)</name>
    <name type="common">Microsporum gypseum</name>
    <dbReference type="NCBI Taxonomy" id="535722"/>
    <lineage>
        <taxon>Eukaryota</taxon>
        <taxon>Fungi</taxon>
        <taxon>Dikarya</taxon>
        <taxon>Ascomycota</taxon>
        <taxon>Pezizomycotina</taxon>
        <taxon>Eurotiomycetes</taxon>
        <taxon>Eurotiomycetidae</taxon>
        <taxon>Onygenales</taxon>
        <taxon>Arthrodermataceae</taxon>
        <taxon>Nannizzia</taxon>
    </lineage>
</organism>
<dbReference type="HOGENOM" id="CLU_2305390_0_0_1"/>
<dbReference type="STRING" id="535722.E5QYM2"/>
<dbReference type="Proteomes" id="UP000002669">
    <property type="component" value="Unassembled WGS sequence"/>
</dbReference>
<evidence type="ECO:0000313" key="2">
    <source>
        <dbReference type="Proteomes" id="UP000002669"/>
    </source>
</evidence>
<reference evidence="2" key="1">
    <citation type="journal article" date="2012" name="MBio">
        <title>Comparative genome analysis of Trichophyton rubrum and related dermatophytes reveals candidate genes involved in infection.</title>
        <authorList>
            <person name="Martinez D.A."/>
            <person name="Oliver B.G."/>
            <person name="Graeser Y."/>
            <person name="Goldberg J.M."/>
            <person name="Li W."/>
            <person name="Martinez-Rossi N.M."/>
            <person name="Monod M."/>
            <person name="Shelest E."/>
            <person name="Barton R.C."/>
            <person name="Birch E."/>
            <person name="Brakhage A.A."/>
            <person name="Chen Z."/>
            <person name="Gurr S.J."/>
            <person name="Heiman D."/>
            <person name="Heitman J."/>
            <person name="Kosti I."/>
            <person name="Rossi A."/>
            <person name="Saif S."/>
            <person name="Samalova M."/>
            <person name="Saunders C.W."/>
            <person name="Shea T."/>
            <person name="Summerbell R.C."/>
            <person name="Xu J."/>
            <person name="Young S."/>
            <person name="Zeng Q."/>
            <person name="Birren B.W."/>
            <person name="Cuomo C.A."/>
            <person name="White T.C."/>
        </authorList>
    </citation>
    <scope>NUCLEOTIDE SEQUENCE [LARGE SCALE GENOMIC DNA]</scope>
    <source>
        <strain evidence="2">ATCC MYA-4604 / CBS 118893</strain>
    </source>
</reference>
<dbReference type="InParanoid" id="E5QYM2"/>
<dbReference type="VEuPathDB" id="FungiDB:MGYG_01899"/>
<dbReference type="RefSeq" id="XP_003177837.1">
    <property type="nucleotide sequence ID" value="XM_003177789.1"/>
</dbReference>
<dbReference type="AlphaFoldDB" id="E5QYM2"/>
<sequence length="100" mass="10977">MNVALAAGDSREHEYHAQEEIQNSMRDGSGLVVYLSTFPLRGRDSNHRALVFPLRCLCLDSHAGREIPMASRMSATEGGWAIIEKLTKGIEVDKGIAVSH</sequence>
<dbReference type="EMBL" id="DS989822">
    <property type="protein sequence ID" value="EFQ98885.1"/>
    <property type="molecule type" value="Genomic_DNA"/>
</dbReference>
<accession>E5QYM2</accession>
<gene>
    <name evidence="1" type="ORF">MGYG_01899</name>
</gene>